<dbReference type="RefSeq" id="WP_204021173.1">
    <property type="nucleotide sequence ID" value="NZ_BOOW01000006.1"/>
</dbReference>
<comment type="caution">
    <text evidence="3">The sequence shown here is derived from an EMBL/GenBank/DDBJ whole genome shotgun (WGS) entry which is preliminary data.</text>
</comment>
<comment type="similarity">
    <text evidence="1">Belongs to the pseudomonas-type ThrB family.</text>
</comment>
<name>A0A919V5A7_9ACTN</name>
<dbReference type="InterPro" id="IPR011009">
    <property type="entry name" value="Kinase-like_dom_sf"/>
</dbReference>
<reference evidence="3" key="1">
    <citation type="submission" date="2021-01" db="EMBL/GenBank/DDBJ databases">
        <title>Whole genome shotgun sequence of Sinosporangium siamense NBRC 109515.</title>
        <authorList>
            <person name="Komaki H."/>
            <person name="Tamura T."/>
        </authorList>
    </citation>
    <scope>NUCLEOTIDE SEQUENCE</scope>
    <source>
        <strain evidence="3">NBRC 109515</strain>
    </source>
</reference>
<dbReference type="PANTHER" id="PTHR21064:SF6">
    <property type="entry name" value="AMINOGLYCOSIDE PHOSPHOTRANSFERASE DOMAIN-CONTAINING PROTEIN"/>
    <property type="match status" value="1"/>
</dbReference>
<evidence type="ECO:0000256" key="1">
    <source>
        <dbReference type="ARBA" id="ARBA00038240"/>
    </source>
</evidence>
<proteinExistence type="inferred from homology"/>
<evidence type="ECO:0000313" key="4">
    <source>
        <dbReference type="Proteomes" id="UP000606172"/>
    </source>
</evidence>
<dbReference type="InterPro" id="IPR002575">
    <property type="entry name" value="Aminoglycoside_PTrfase"/>
</dbReference>
<evidence type="ECO:0000259" key="2">
    <source>
        <dbReference type="Pfam" id="PF01636"/>
    </source>
</evidence>
<dbReference type="SUPFAM" id="SSF56112">
    <property type="entry name" value="Protein kinase-like (PK-like)"/>
    <property type="match status" value="1"/>
</dbReference>
<dbReference type="EMBL" id="BOOW01000006">
    <property type="protein sequence ID" value="GII90646.1"/>
    <property type="molecule type" value="Genomic_DNA"/>
</dbReference>
<keyword evidence="4" id="KW-1185">Reference proteome</keyword>
<dbReference type="GO" id="GO:0019202">
    <property type="term" value="F:amino acid kinase activity"/>
    <property type="evidence" value="ECO:0007669"/>
    <property type="project" value="TreeGrafter"/>
</dbReference>
<dbReference type="Pfam" id="PF01636">
    <property type="entry name" value="APH"/>
    <property type="match status" value="1"/>
</dbReference>
<accession>A0A919V5A7</accession>
<dbReference type="Proteomes" id="UP000606172">
    <property type="component" value="Unassembled WGS sequence"/>
</dbReference>
<dbReference type="PANTHER" id="PTHR21064">
    <property type="entry name" value="AMINOGLYCOSIDE PHOSPHOTRANSFERASE DOMAIN-CONTAINING PROTEIN-RELATED"/>
    <property type="match status" value="1"/>
</dbReference>
<dbReference type="InterPro" id="IPR050249">
    <property type="entry name" value="Pseudomonas-type_ThrB"/>
</dbReference>
<dbReference type="Gene3D" id="3.90.1200.10">
    <property type="match status" value="1"/>
</dbReference>
<organism evidence="3 4">
    <name type="scientific">Sinosporangium siamense</name>
    <dbReference type="NCBI Taxonomy" id="1367973"/>
    <lineage>
        <taxon>Bacteria</taxon>
        <taxon>Bacillati</taxon>
        <taxon>Actinomycetota</taxon>
        <taxon>Actinomycetes</taxon>
        <taxon>Streptosporangiales</taxon>
        <taxon>Streptosporangiaceae</taxon>
        <taxon>Sinosporangium</taxon>
    </lineage>
</organism>
<sequence>MRVHDLSAGDDVLTRVERAARRAVAAYDLSPSSEVTLINVSENATFRVDDPVSGERAILRVHRLGYHSLAAIRSELDWLTALRDEAGVRTPRVRRSRAGERVVTVDGTGEGEPRRCVMFEFLPGAEPAEEGLVEGFEALGALTARMHVHARSWAAPEGFTRFHWDYEAALGAVARWGRWQEGVGVGGEALAVLGRLDRELRGRLGAWGTGADRYGLIHADLRLANLLVDGSPTPSVIDFDDCGHGWYLYDLAAALSFIEHHPRVPEMIDAWLRGYRTVLDLPAEDEAEIWTFVMFRRLQLVAWIGTHPGAEIAGELGAGYTLGSCELAERYLTGRLPTLGRHR</sequence>
<feature type="domain" description="Aminoglycoside phosphotransferase" evidence="2">
    <location>
        <begin position="41"/>
        <end position="280"/>
    </location>
</feature>
<gene>
    <name evidence="3" type="ORF">Ssi02_08770</name>
</gene>
<dbReference type="AlphaFoldDB" id="A0A919V5A7"/>
<protein>
    <submittedName>
        <fullName evidence="3">Aminoglycoside phosphotransferase</fullName>
    </submittedName>
</protein>
<evidence type="ECO:0000313" key="3">
    <source>
        <dbReference type="EMBL" id="GII90646.1"/>
    </source>
</evidence>